<feature type="non-terminal residue" evidence="1">
    <location>
        <position position="252"/>
    </location>
</feature>
<name>A0ABW3MMK6_9PSEU</name>
<dbReference type="EMBL" id="JBHTIS010002884">
    <property type="protein sequence ID" value="MFD1050499.1"/>
    <property type="molecule type" value="Genomic_DNA"/>
</dbReference>
<evidence type="ECO:0000313" key="1">
    <source>
        <dbReference type="EMBL" id="MFD1050499.1"/>
    </source>
</evidence>
<proteinExistence type="predicted"/>
<accession>A0ABW3MMK6</accession>
<organism evidence="1 2">
    <name type="scientific">Kibdelosporangium lantanae</name>
    <dbReference type="NCBI Taxonomy" id="1497396"/>
    <lineage>
        <taxon>Bacteria</taxon>
        <taxon>Bacillati</taxon>
        <taxon>Actinomycetota</taxon>
        <taxon>Actinomycetes</taxon>
        <taxon>Pseudonocardiales</taxon>
        <taxon>Pseudonocardiaceae</taxon>
        <taxon>Kibdelosporangium</taxon>
    </lineage>
</organism>
<gene>
    <name evidence="1" type="ORF">ACFQ1S_35735</name>
</gene>
<evidence type="ECO:0008006" key="3">
    <source>
        <dbReference type="Google" id="ProtNLM"/>
    </source>
</evidence>
<dbReference type="Proteomes" id="UP001597045">
    <property type="component" value="Unassembled WGS sequence"/>
</dbReference>
<comment type="caution">
    <text evidence="1">The sequence shown here is derived from an EMBL/GenBank/DDBJ whole genome shotgun (WGS) entry which is preliminary data.</text>
</comment>
<keyword evidence="2" id="KW-1185">Reference proteome</keyword>
<protein>
    <recommendedName>
        <fullName evidence="3">NACHT domain-containing protein</fullName>
    </recommendedName>
</protein>
<evidence type="ECO:0000313" key="2">
    <source>
        <dbReference type="Proteomes" id="UP001597045"/>
    </source>
</evidence>
<reference evidence="2" key="1">
    <citation type="journal article" date="2019" name="Int. J. Syst. Evol. Microbiol.">
        <title>The Global Catalogue of Microorganisms (GCM) 10K type strain sequencing project: providing services to taxonomists for standard genome sequencing and annotation.</title>
        <authorList>
            <consortium name="The Broad Institute Genomics Platform"/>
            <consortium name="The Broad Institute Genome Sequencing Center for Infectious Disease"/>
            <person name="Wu L."/>
            <person name="Ma J."/>
        </authorList>
    </citation>
    <scope>NUCLEOTIDE SEQUENCE [LARGE SCALE GENOMIC DNA]</scope>
    <source>
        <strain evidence="2">JCM 31486</strain>
    </source>
</reference>
<sequence>MSEFAEALARFCGDHGLPVDQLRALVLADQKQAGEKFTKEFDACAERMDLAGCRNLLDVLSDPLTRPFLGTDLVQLCNQRKRVLFTREVLRSSFLGSARYLHRPQLEGELQSLLAADDTYALRLTGGGGYGKSTLLHWFIAQRCVRDRIPCALVDFDVVEPVNATRYPFLTILEIAYQLNGQLDGAPFEELLRDHDSYRLYLTKLPGVDHQSVSAPLGSSVSTDDAEDVLARFRGILEDIQPETRIILVVDT</sequence>